<dbReference type="PROSITE" id="PS50231">
    <property type="entry name" value="RICIN_B_LECTIN"/>
    <property type="match status" value="1"/>
</dbReference>
<accession>A0A8J3BJL3</accession>
<dbReference type="Pfam" id="PF00652">
    <property type="entry name" value="Ricin_B_lectin"/>
    <property type="match status" value="1"/>
</dbReference>
<evidence type="ECO:0000256" key="2">
    <source>
        <dbReference type="SAM" id="SignalP"/>
    </source>
</evidence>
<dbReference type="Gene3D" id="2.80.10.50">
    <property type="match status" value="1"/>
</dbReference>
<keyword evidence="2" id="KW-0732">Signal</keyword>
<evidence type="ECO:0000313" key="5">
    <source>
        <dbReference type="Proteomes" id="UP000662200"/>
    </source>
</evidence>
<keyword evidence="5" id="KW-1185">Reference proteome</keyword>
<dbReference type="CDD" id="cd00161">
    <property type="entry name" value="beta-trefoil_Ricin-like"/>
    <property type="match status" value="1"/>
</dbReference>
<dbReference type="InterPro" id="IPR035992">
    <property type="entry name" value="Ricin_B-like_lectins"/>
</dbReference>
<evidence type="ECO:0000256" key="1">
    <source>
        <dbReference type="SAM" id="MobiDB-lite"/>
    </source>
</evidence>
<dbReference type="AlphaFoldDB" id="A0A8J3BJL3"/>
<dbReference type="SMART" id="SM00458">
    <property type="entry name" value="RICIN"/>
    <property type="match status" value="1"/>
</dbReference>
<feature type="region of interest" description="Disordered" evidence="1">
    <location>
        <begin position="61"/>
        <end position="85"/>
    </location>
</feature>
<dbReference type="EMBL" id="BMQC01000005">
    <property type="protein sequence ID" value="GGK26954.1"/>
    <property type="molecule type" value="Genomic_DNA"/>
</dbReference>
<organism evidence="4 5">
    <name type="scientific">Pilimelia terevasa</name>
    <dbReference type="NCBI Taxonomy" id="53372"/>
    <lineage>
        <taxon>Bacteria</taxon>
        <taxon>Bacillati</taxon>
        <taxon>Actinomycetota</taxon>
        <taxon>Actinomycetes</taxon>
        <taxon>Micromonosporales</taxon>
        <taxon>Micromonosporaceae</taxon>
        <taxon>Pilimelia</taxon>
    </lineage>
</organism>
<gene>
    <name evidence="4" type="ORF">GCM10010124_19520</name>
</gene>
<sequence>MLSRAACLAAAGITALAFFPGAAQARPFEERPQTAVNETFVGEGFGKLAEAEEEAENSAYRQARRAGYDNDDCKDERVQKDPQGSNWKVRHTIRCWESDDDDDDNGGGGNGGSLVNADSELCFDASNNRPRIEECDGSREQEVDYTGKELQVLNRCLGVSGNRVTVSRCDDGNDQRWNKLNSNNRTVLLENRQSGTCLAVLDADLDEGSAVGTRSCDNAPTQEWKIRG</sequence>
<dbReference type="InterPro" id="IPR000772">
    <property type="entry name" value="Ricin_B_lectin"/>
</dbReference>
<feature type="chain" id="PRO_5035313059" description="Ricin B lectin domain-containing protein" evidence="2">
    <location>
        <begin position="26"/>
        <end position="228"/>
    </location>
</feature>
<feature type="signal peptide" evidence="2">
    <location>
        <begin position="1"/>
        <end position="25"/>
    </location>
</feature>
<protein>
    <recommendedName>
        <fullName evidence="3">Ricin B lectin domain-containing protein</fullName>
    </recommendedName>
</protein>
<comment type="caution">
    <text evidence="4">The sequence shown here is derived from an EMBL/GenBank/DDBJ whole genome shotgun (WGS) entry which is preliminary data.</text>
</comment>
<proteinExistence type="predicted"/>
<reference evidence="4" key="2">
    <citation type="submission" date="2020-09" db="EMBL/GenBank/DDBJ databases">
        <authorList>
            <person name="Sun Q."/>
            <person name="Ohkuma M."/>
        </authorList>
    </citation>
    <scope>NUCLEOTIDE SEQUENCE</scope>
    <source>
        <strain evidence="4">JCM 3091</strain>
    </source>
</reference>
<evidence type="ECO:0000259" key="3">
    <source>
        <dbReference type="SMART" id="SM00458"/>
    </source>
</evidence>
<reference evidence="4" key="1">
    <citation type="journal article" date="2014" name="Int. J. Syst. Evol. Microbiol.">
        <title>Complete genome sequence of Corynebacterium casei LMG S-19264T (=DSM 44701T), isolated from a smear-ripened cheese.</title>
        <authorList>
            <consortium name="US DOE Joint Genome Institute (JGI-PGF)"/>
            <person name="Walter F."/>
            <person name="Albersmeier A."/>
            <person name="Kalinowski J."/>
            <person name="Ruckert C."/>
        </authorList>
    </citation>
    <scope>NUCLEOTIDE SEQUENCE</scope>
    <source>
        <strain evidence="4">JCM 3091</strain>
    </source>
</reference>
<evidence type="ECO:0000313" key="4">
    <source>
        <dbReference type="EMBL" id="GGK26954.1"/>
    </source>
</evidence>
<name>A0A8J3BJL3_9ACTN</name>
<feature type="domain" description="Ricin B lectin" evidence="3">
    <location>
        <begin position="111"/>
        <end position="227"/>
    </location>
</feature>
<dbReference type="Proteomes" id="UP000662200">
    <property type="component" value="Unassembled WGS sequence"/>
</dbReference>
<dbReference type="SUPFAM" id="SSF50370">
    <property type="entry name" value="Ricin B-like lectins"/>
    <property type="match status" value="1"/>
</dbReference>